<keyword evidence="2" id="KW-1003">Cell membrane</keyword>
<gene>
    <name evidence="12" type="ORF">DVK85_10900</name>
</gene>
<dbReference type="AlphaFoldDB" id="A0A345HDP9"/>
<evidence type="ECO:0000313" key="13">
    <source>
        <dbReference type="Proteomes" id="UP000253951"/>
    </source>
</evidence>
<evidence type="ECO:0000256" key="10">
    <source>
        <dbReference type="SAM" id="Phobius"/>
    </source>
</evidence>
<feature type="transmembrane region" description="Helical" evidence="10">
    <location>
        <begin position="20"/>
        <end position="40"/>
    </location>
</feature>
<dbReference type="Proteomes" id="UP000253951">
    <property type="component" value="Chromosome"/>
</dbReference>
<dbReference type="FunFam" id="2.30.30.60:FF:000002">
    <property type="entry name" value="Mechanosensitive ion channel family protein"/>
    <property type="match status" value="1"/>
</dbReference>
<dbReference type="GO" id="GO:0071470">
    <property type="term" value="P:cellular response to osmotic stress"/>
    <property type="evidence" value="ECO:0007669"/>
    <property type="project" value="InterPro"/>
</dbReference>
<evidence type="ECO:0000256" key="3">
    <source>
        <dbReference type="ARBA" id="ARBA00022519"/>
    </source>
</evidence>
<feature type="transmembrane region" description="Helical" evidence="10">
    <location>
        <begin position="75"/>
        <end position="93"/>
    </location>
</feature>
<name>A0A345HDP9_9FLAO</name>
<keyword evidence="4 10" id="KW-0812">Transmembrane</keyword>
<proteinExistence type="predicted"/>
<dbReference type="InterPro" id="IPR030192">
    <property type="entry name" value="YbdG"/>
</dbReference>
<evidence type="ECO:0000256" key="7">
    <source>
        <dbReference type="ARBA" id="ARBA00023136"/>
    </source>
</evidence>
<dbReference type="PANTHER" id="PTHR30414:SF0">
    <property type="entry name" value="MINICONDUCTANCE MECHANOSENSITIVE CHANNEL YBDG"/>
    <property type="match status" value="1"/>
</dbReference>
<dbReference type="GO" id="GO:0005886">
    <property type="term" value="C:plasma membrane"/>
    <property type="evidence" value="ECO:0007669"/>
    <property type="project" value="UniProtKB-SubCell"/>
</dbReference>
<evidence type="ECO:0000256" key="8">
    <source>
        <dbReference type="ARBA" id="ARBA00093630"/>
    </source>
</evidence>
<protein>
    <recommendedName>
        <fullName evidence="8">Mechanosensing system component YbdG</fullName>
    </recommendedName>
    <alternativeName>
        <fullName evidence="9">Mechanosensitive channel homolog YbdG</fullName>
    </alternativeName>
</protein>
<feature type="transmembrane region" description="Helical" evidence="10">
    <location>
        <begin position="105"/>
        <end position="123"/>
    </location>
</feature>
<accession>A0A345HDP9</accession>
<feature type="transmembrane region" description="Helical" evidence="10">
    <location>
        <begin position="144"/>
        <end position="163"/>
    </location>
</feature>
<sequence length="416" mass="47760">MELLDWSYNIFKDLDFSDTAALYSNLVVNLVCVAAIAYILDFLSKKILIVAFESFAKKTKTSFDDFLIANKTSKYIAHLIPLLFIYYIIPLVLKDFLNGEILFEKGVSIFMIFLVLWIVRSVLNSLKDYLKIQPNYSDKPIDSYIQVVMIVLWIFASIAIIMTLFSINFIGIVGTFGAVSAVVILIFKDTILGFVASIQVSVNDLVRIGDWITMEKYGADGDVIEINLATVKVRNFDNTTTTVPTYSLISDSFKNWRGMVNSGGRRIKRHILIKANSVRFVNNDEIENFKKIQLLSSYIDHRQSDIEKYNTNNDIDKTIQVNGRNLTNLGLFRKYISEYVDNHPAINKDLTMMCRHLQPTEKGIPIEIYAFSSDKRWENYEYIMADIFDHVIASVKYFDLEIFELPSQNNAPFIES</sequence>
<dbReference type="InterPro" id="IPR006685">
    <property type="entry name" value="MscS_channel_2nd"/>
</dbReference>
<organism evidence="12 13">
    <name type="scientific">Flavobacterium arcticum</name>
    <dbReference type="NCBI Taxonomy" id="1784713"/>
    <lineage>
        <taxon>Bacteria</taxon>
        <taxon>Pseudomonadati</taxon>
        <taxon>Bacteroidota</taxon>
        <taxon>Flavobacteriia</taxon>
        <taxon>Flavobacteriales</taxon>
        <taxon>Flavobacteriaceae</taxon>
        <taxon>Flavobacterium</taxon>
    </lineage>
</organism>
<evidence type="ECO:0000256" key="6">
    <source>
        <dbReference type="ARBA" id="ARBA00023016"/>
    </source>
</evidence>
<comment type="subcellular location">
    <subcellularLocation>
        <location evidence="1">Cell inner membrane</location>
        <topology evidence="1">Multi-pass membrane protein</topology>
    </subcellularLocation>
</comment>
<evidence type="ECO:0000256" key="2">
    <source>
        <dbReference type="ARBA" id="ARBA00022475"/>
    </source>
</evidence>
<dbReference type="OrthoDB" id="9775207at2"/>
<evidence type="ECO:0000256" key="9">
    <source>
        <dbReference type="ARBA" id="ARBA00093659"/>
    </source>
</evidence>
<dbReference type="EMBL" id="CP031188">
    <property type="protein sequence ID" value="AXG74709.1"/>
    <property type="molecule type" value="Genomic_DNA"/>
</dbReference>
<evidence type="ECO:0000256" key="1">
    <source>
        <dbReference type="ARBA" id="ARBA00004429"/>
    </source>
</evidence>
<dbReference type="KEGG" id="fat:DVK85_10900"/>
<dbReference type="SUPFAM" id="SSF50182">
    <property type="entry name" value="Sm-like ribonucleoproteins"/>
    <property type="match status" value="1"/>
</dbReference>
<evidence type="ECO:0000256" key="5">
    <source>
        <dbReference type="ARBA" id="ARBA00022989"/>
    </source>
</evidence>
<feature type="transmembrane region" description="Helical" evidence="10">
    <location>
        <begin position="169"/>
        <end position="187"/>
    </location>
</feature>
<dbReference type="Pfam" id="PF00924">
    <property type="entry name" value="MS_channel_2nd"/>
    <property type="match status" value="1"/>
</dbReference>
<evidence type="ECO:0000259" key="11">
    <source>
        <dbReference type="Pfam" id="PF00924"/>
    </source>
</evidence>
<dbReference type="RefSeq" id="WP_114678467.1">
    <property type="nucleotide sequence ID" value="NZ_CP031188.1"/>
</dbReference>
<keyword evidence="7 10" id="KW-0472">Membrane</keyword>
<feature type="domain" description="Mechanosensitive ion channel MscS" evidence="11">
    <location>
        <begin position="189"/>
        <end position="257"/>
    </location>
</feature>
<dbReference type="InterPro" id="IPR023408">
    <property type="entry name" value="MscS_beta-dom_sf"/>
</dbReference>
<reference evidence="12 13" key="1">
    <citation type="submission" date="2018-07" db="EMBL/GenBank/DDBJ databases">
        <title>Complete genome sequence of Flavobacterium arcticum type strain SM1502T.</title>
        <authorList>
            <person name="Li Y."/>
            <person name="Li D.-D."/>
        </authorList>
    </citation>
    <scope>NUCLEOTIDE SEQUENCE [LARGE SCALE GENOMIC DNA]</scope>
    <source>
        <strain evidence="12 13">SM1502</strain>
    </source>
</reference>
<evidence type="ECO:0000313" key="12">
    <source>
        <dbReference type="EMBL" id="AXG74709.1"/>
    </source>
</evidence>
<dbReference type="PANTHER" id="PTHR30414">
    <property type="entry name" value="MINICONDUCTANCE MECHANOSENSITIVE CHANNEL YBDG"/>
    <property type="match status" value="1"/>
</dbReference>
<keyword evidence="3" id="KW-0997">Cell inner membrane</keyword>
<evidence type="ECO:0000256" key="4">
    <source>
        <dbReference type="ARBA" id="ARBA00022692"/>
    </source>
</evidence>
<keyword evidence="5 10" id="KW-1133">Transmembrane helix</keyword>
<dbReference type="InterPro" id="IPR010920">
    <property type="entry name" value="LSM_dom_sf"/>
</dbReference>
<keyword evidence="6" id="KW-0346">Stress response</keyword>
<dbReference type="GO" id="GO:0008381">
    <property type="term" value="F:mechanosensitive monoatomic ion channel activity"/>
    <property type="evidence" value="ECO:0007669"/>
    <property type="project" value="InterPro"/>
</dbReference>
<dbReference type="Gene3D" id="2.30.30.60">
    <property type="match status" value="1"/>
</dbReference>
<keyword evidence="13" id="KW-1185">Reference proteome</keyword>